<protein>
    <recommendedName>
        <fullName evidence="6">DUF4283 domain-containing protein</fullName>
    </recommendedName>
</protein>
<dbReference type="Pfam" id="PF13966">
    <property type="entry name" value="zf-RVT"/>
    <property type="match status" value="1"/>
</dbReference>
<evidence type="ECO:0008006" key="6">
    <source>
        <dbReference type="Google" id="ProtNLM"/>
    </source>
</evidence>
<evidence type="ECO:0000313" key="5">
    <source>
        <dbReference type="Proteomes" id="UP000826271"/>
    </source>
</evidence>
<dbReference type="EMBL" id="WHWC01000017">
    <property type="protein sequence ID" value="KAG8365865.1"/>
    <property type="molecule type" value="Genomic_DNA"/>
</dbReference>
<dbReference type="InterPro" id="IPR040256">
    <property type="entry name" value="At4g02000-like"/>
</dbReference>
<feature type="compositionally biased region" description="Pro residues" evidence="1">
    <location>
        <begin position="12"/>
        <end position="23"/>
    </location>
</feature>
<evidence type="ECO:0000259" key="2">
    <source>
        <dbReference type="Pfam" id="PF13966"/>
    </source>
</evidence>
<dbReference type="Pfam" id="PF14111">
    <property type="entry name" value="DUF4283"/>
    <property type="match status" value="1"/>
</dbReference>
<evidence type="ECO:0000313" key="4">
    <source>
        <dbReference type="EMBL" id="KAG8365865.1"/>
    </source>
</evidence>
<dbReference type="PANTHER" id="PTHR31286">
    <property type="entry name" value="GLYCINE-RICH CELL WALL STRUCTURAL PROTEIN 1.8-LIKE"/>
    <property type="match status" value="1"/>
</dbReference>
<gene>
    <name evidence="4" type="ORF">BUALT_Bualt17G0016300</name>
</gene>
<dbReference type="InterPro" id="IPR026960">
    <property type="entry name" value="RVT-Znf"/>
</dbReference>
<accession>A0AAV6WFU7</accession>
<feature type="domain" description="DUF4283" evidence="3">
    <location>
        <begin position="91"/>
        <end position="163"/>
    </location>
</feature>
<dbReference type="Proteomes" id="UP000826271">
    <property type="component" value="Unassembled WGS sequence"/>
</dbReference>
<dbReference type="PANTHER" id="PTHR31286:SF180">
    <property type="entry name" value="OS10G0362600 PROTEIN"/>
    <property type="match status" value="1"/>
</dbReference>
<feature type="region of interest" description="Disordered" evidence="1">
    <location>
        <begin position="1"/>
        <end position="67"/>
    </location>
</feature>
<reference evidence="4" key="1">
    <citation type="submission" date="2019-10" db="EMBL/GenBank/DDBJ databases">
        <authorList>
            <person name="Zhang R."/>
            <person name="Pan Y."/>
            <person name="Wang J."/>
            <person name="Ma R."/>
            <person name="Yu S."/>
        </authorList>
    </citation>
    <scope>NUCLEOTIDE SEQUENCE</scope>
    <source>
        <strain evidence="4">LA-IB0</strain>
        <tissue evidence="4">Leaf</tissue>
    </source>
</reference>
<comment type="caution">
    <text evidence="4">The sequence shown here is derived from an EMBL/GenBank/DDBJ whole genome shotgun (WGS) entry which is preliminary data.</text>
</comment>
<feature type="domain" description="Reverse transcriptase zinc-binding" evidence="2">
    <location>
        <begin position="610"/>
        <end position="663"/>
    </location>
</feature>
<name>A0AAV6WFU7_9LAMI</name>
<proteinExistence type="predicted"/>
<dbReference type="InterPro" id="IPR025558">
    <property type="entry name" value="DUF4283"/>
</dbReference>
<dbReference type="AlphaFoldDB" id="A0AAV6WFU7"/>
<sequence>MASTAALKDFPPLHPSSAPPPAASQPSVTPPLHRSFAETLQEPPLSTPSSPRAKKKSIDDLEEGFGSPRTLNGVPGLFFSKEEITNMCVPFKYTLVGKFGHGMPPLARVRVRFVKMKLRGFFQVGLINPSHVLINLSCEEDYTRVWLRQEWLVDGFSIRIFKWCYNMSYHEESPIVPVWVNLPELPIVFFHKKALRNIACILGKPLKLDEATVDRYRLEMARICIECLDKSKDSVRADVLEVASTSAVHIAKGINVVEVANVAGPSPSLFVVDKNPILVVNCSPDCIKGALALSIFSNVQPMVGPSIVDDVKEAVNGVIHAVYKIDIEGVLGSNLEGHPADFRAVNSNPILENVTVDDSLSCSSDLEDFSIPIKNSFEALGEDTVVEDSLIESSNFEESTHSSPSISLLAHRTIQCPDLKQNTSSSASSSLNLIKSFTARNRAQLSLKNARATPFAITAVYAKCTISARRELWDGLRDVATYSTTPWIIGRDFNTVLNVHERKGFHLPKLKSMKEFGDMIVGLSTPVSKMTILLASWSSPSGSFGLVAQSIGSQIAGSEEVSNFFFEGRWDHGRLSRIVLYPMLKCICSMEFDILKKDLMVWKLSSNGNFSFKDTWELIRSPGVPNRLLKDIWNNCVIPTMSTFIWRLINNWIPVDERMQSKGF</sequence>
<keyword evidence="5" id="KW-1185">Reference proteome</keyword>
<organism evidence="4 5">
    <name type="scientific">Buddleja alternifolia</name>
    <dbReference type="NCBI Taxonomy" id="168488"/>
    <lineage>
        <taxon>Eukaryota</taxon>
        <taxon>Viridiplantae</taxon>
        <taxon>Streptophyta</taxon>
        <taxon>Embryophyta</taxon>
        <taxon>Tracheophyta</taxon>
        <taxon>Spermatophyta</taxon>
        <taxon>Magnoliopsida</taxon>
        <taxon>eudicotyledons</taxon>
        <taxon>Gunneridae</taxon>
        <taxon>Pentapetalae</taxon>
        <taxon>asterids</taxon>
        <taxon>lamiids</taxon>
        <taxon>Lamiales</taxon>
        <taxon>Scrophulariaceae</taxon>
        <taxon>Buddlejeae</taxon>
        <taxon>Buddleja</taxon>
    </lineage>
</organism>
<evidence type="ECO:0000259" key="3">
    <source>
        <dbReference type="Pfam" id="PF14111"/>
    </source>
</evidence>
<evidence type="ECO:0000256" key="1">
    <source>
        <dbReference type="SAM" id="MobiDB-lite"/>
    </source>
</evidence>